<dbReference type="KEGG" id="phr:C6569_01810"/>
<gene>
    <name evidence="1" type="ORF">C6569_01810</name>
</gene>
<proteinExistence type="predicted"/>
<evidence type="ECO:0000313" key="2">
    <source>
        <dbReference type="Proteomes" id="UP000237889"/>
    </source>
</evidence>
<dbReference type="Pfam" id="PF11185">
    <property type="entry name" value="DUF2971"/>
    <property type="match status" value="1"/>
</dbReference>
<dbReference type="AlphaFoldDB" id="A0A2S0N7I3"/>
<keyword evidence="2" id="KW-1185">Reference proteome</keyword>
<reference evidence="1 2" key="1">
    <citation type="submission" date="2018-03" db="EMBL/GenBank/DDBJ databases">
        <title>Genome sequencing of Phreatobacter sp.</title>
        <authorList>
            <person name="Kim S.-J."/>
            <person name="Heo J."/>
            <person name="Kwon S.-W."/>
        </authorList>
    </citation>
    <scope>NUCLEOTIDE SEQUENCE [LARGE SCALE GENOMIC DNA]</scope>
    <source>
        <strain evidence="1 2">S-12</strain>
    </source>
</reference>
<dbReference type="Proteomes" id="UP000237889">
    <property type="component" value="Chromosome"/>
</dbReference>
<evidence type="ECO:0000313" key="1">
    <source>
        <dbReference type="EMBL" id="AVO43903.1"/>
    </source>
</evidence>
<accession>A0A2S0N7I3</accession>
<dbReference type="OrthoDB" id="9795560at2"/>
<dbReference type="InterPro" id="IPR021352">
    <property type="entry name" value="DUF2971"/>
</dbReference>
<dbReference type="EMBL" id="CP027668">
    <property type="protein sequence ID" value="AVO43903.1"/>
    <property type="molecule type" value="Genomic_DNA"/>
</dbReference>
<organism evidence="1 2">
    <name type="scientific">Phreatobacter cathodiphilus</name>
    <dbReference type="NCBI Taxonomy" id="1868589"/>
    <lineage>
        <taxon>Bacteria</taxon>
        <taxon>Pseudomonadati</taxon>
        <taxon>Pseudomonadota</taxon>
        <taxon>Alphaproteobacteria</taxon>
        <taxon>Hyphomicrobiales</taxon>
        <taxon>Phreatobacteraceae</taxon>
        <taxon>Phreatobacter</taxon>
    </lineage>
</organism>
<evidence type="ECO:0008006" key="3">
    <source>
        <dbReference type="Google" id="ProtNLM"/>
    </source>
</evidence>
<protein>
    <recommendedName>
        <fullName evidence="3">DUF2971 domain-containing protein</fullName>
    </recommendedName>
</protein>
<name>A0A2S0N7I3_9HYPH</name>
<sequence length="348" mass="39428">MWREFSASRYSAPQRASMRDAIREALQMLTAEQKALVRQIQSIFMPTATRKRAEAKDAGRKLVHYTSAANALNIIRNRRVWMRSIYAMNDFREIEHGFDLLNESLTAKKDELFAALDECSVGVGKMTVDLFNSHLPAIRRGTYVACMSEHLPEEDGLGRLSMWRAYGSQIAGTALVINADPMYIEDDIGLMSNPVQYFSQKEAKDEIEEVISNIILNKSMLKDAGQATVMQGLFACFLNMTICTKHPGFAEEREWRIMHLPQLWPSKATERSVEVINGYPQIVYKIIMEDNAEIGLTGVTPDKLIDQVIIGPSRFPLLQYDAMVLELESLGMEDLKEKVRASDIPLRT</sequence>